<protein>
    <submittedName>
        <fullName evidence="1">Uncharacterized protein</fullName>
    </submittedName>
</protein>
<comment type="caution">
    <text evidence="1">The sequence shown here is derived from an EMBL/GenBank/DDBJ whole genome shotgun (WGS) entry which is preliminary data.</text>
</comment>
<evidence type="ECO:0000313" key="1">
    <source>
        <dbReference type="EMBL" id="KAI3699840.1"/>
    </source>
</evidence>
<reference evidence="2" key="1">
    <citation type="journal article" date="2022" name="Mol. Ecol. Resour.">
        <title>The genomes of chicory, endive, great burdock and yacon provide insights into Asteraceae palaeo-polyploidization history and plant inulin production.</title>
        <authorList>
            <person name="Fan W."/>
            <person name="Wang S."/>
            <person name="Wang H."/>
            <person name="Wang A."/>
            <person name="Jiang F."/>
            <person name="Liu H."/>
            <person name="Zhao H."/>
            <person name="Xu D."/>
            <person name="Zhang Y."/>
        </authorList>
    </citation>
    <scope>NUCLEOTIDE SEQUENCE [LARGE SCALE GENOMIC DNA]</scope>
    <source>
        <strain evidence="2">cv. Punajuju</strain>
    </source>
</reference>
<proteinExistence type="predicted"/>
<evidence type="ECO:0000313" key="2">
    <source>
        <dbReference type="Proteomes" id="UP001055811"/>
    </source>
</evidence>
<name>A0ACB8ZR64_CICIN</name>
<reference evidence="1 2" key="2">
    <citation type="journal article" date="2022" name="Mol. Ecol. Resour.">
        <title>The genomes of chicory, endive, great burdock and yacon provide insights into Asteraceae paleo-polyploidization history and plant inulin production.</title>
        <authorList>
            <person name="Fan W."/>
            <person name="Wang S."/>
            <person name="Wang H."/>
            <person name="Wang A."/>
            <person name="Jiang F."/>
            <person name="Liu H."/>
            <person name="Zhao H."/>
            <person name="Xu D."/>
            <person name="Zhang Y."/>
        </authorList>
    </citation>
    <scope>NUCLEOTIDE SEQUENCE [LARGE SCALE GENOMIC DNA]</scope>
    <source>
        <strain evidence="2">cv. Punajuju</strain>
        <tissue evidence="1">Leaves</tissue>
    </source>
</reference>
<organism evidence="1 2">
    <name type="scientific">Cichorium intybus</name>
    <name type="common">Chicory</name>
    <dbReference type="NCBI Taxonomy" id="13427"/>
    <lineage>
        <taxon>Eukaryota</taxon>
        <taxon>Viridiplantae</taxon>
        <taxon>Streptophyta</taxon>
        <taxon>Embryophyta</taxon>
        <taxon>Tracheophyta</taxon>
        <taxon>Spermatophyta</taxon>
        <taxon>Magnoliopsida</taxon>
        <taxon>eudicotyledons</taxon>
        <taxon>Gunneridae</taxon>
        <taxon>Pentapetalae</taxon>
        <taxon>asterids</taxon>
        <taxon>campanulids</taxon>
        <taxon>Asterales</taxon>
        <taxon>Asteraceae</taxon>
        <taxon>Cichorioideae</taxon>
        <taxon>Cichorieae</taxon>
        <taxon>Cichoriinae</taxon>
        <taxon>Cichorium</taxon>
    </lineage>
</organism>
<keyword evidence="2" id="KW-1185">Reference proteome</keyword>
<gene>
    <name evidence="1" type="ORF">L2E82_44425</name>
</gene>
<sequence>MEVMLNKKVRTVHSDNYSVFKNQTLDGFLKTKGISHNFSAPYTPQQNGVVERRNRSLCEEASTMLNFANMPMYFWAEAISTACFTQNRSYIHKSFHITPYEVLNRRKPNVKFLHIFGCRCFILNLKDYLTKFNEKAEEGIFLGYSQESKSYRVMNKRTRKIEETFNLRFDDYYIKKSLHPFPMSSIFPKPVVDAVPITTFDTDFALLFDPPVRAVDSEARAPDNLESELSKLTNVPDDSSTSSVQKPSSVEGDPNNNQTSPIQEISPIMSPYPSIQEEPEISTLNSTNPVASDRVTTSTTPTAVEGEHSLNSSSQLHTP</sequence>
<dbReference type="EMBL" id="CM042016">
    <property type="protein sequence ID" value="KAI3699840.1"/>
    <property type="molecule type" value="Genomic_DNA"/>
</dbReference>
<accession>A0ACB8ZR64</accession>
<dbReference type="Proteomes" id="UP001055811">
    <property type="component" value="Linkage Group LG08"/>
</dbReference>